<dbReference type="EMBL" id="JBBPBM010000020">
    <property type="protein sequence ID" value="KAK8551474.1"/>
    <property type="molecule type" value="Genomic_DNA"/>
</dbReference>
<reference evidence="1 2" key="1">
    <citation type="journal article" date="2024" name="G3 (Bethesda)">
        <title>Genome assembly of Hibiscus sabdariffa L. provides insights into metabolisms of medicinal natural products.</title>
        <authorList>
            <person name="Kim T."/>
        </authorList>
    </citation>
    <scope>NUCLEOTIDE SEQUENCE [LARGE SCALE GENOMIC DNA]</scope>
    <source>
        <strain evidence="1">TK-2024</strain>
        <tissue evidence="1">Old leaves</tissue>
    </source>
</reference>
<sequence>MTEWRENIKGEKDEYEVKFSTTTIQVLVLVLRRVMMKLASRTEIPPPPAAEAAANVESQTLLLILTLQDAGSLVIVREQKTVQHMASQTPLR</sequence>
<evidence type="ECO:0000313" key="2">
    <source>
        <dbReference type="Proteomes" id="UP001472677"/>
    </source>
</evidence>
<comment type="caution">
    <text evidence="1">The sequence shown here is derived from an EMBL/GenBank/DDBJ whole genome shotgun (WGS) entry which is preliminary data.</text>
</comment>
<organism evidence="1 2">
    <name type="scientific">Hibiscus sabdariffa</name>
    <name type="common">roselle</name>
    <dbReference type="NCBI Taxonomy" id="183260"/>
    <lineage>
        <taxon>Eukaryota</taxon>
        <taxon>Viridiplantae</taxon>
        <taxon>Streptophyta</taxon>
        <taxon>Embryophyta</taxon>
        <taxon>Tracheophyta</taxon>
        <taxon>Spermatophyta</taxon>
        <taxon>Magnoliopsida</taxon>
        <taxon>eudicotyledons</taxon>
        <taxon>Gunneridae</taxon>
        <taxon>Pentapetalae</taxon>
        <taxon>rosids</taxon>
        <taxon>malvids</taxon>
        <taxon>Malvales</taxon>
        <taxon>Malvaceae</taxon>
        <taxon>Malvoideae</taxon>
        <taxon>Hibiscus</taxon>
    </lineage>
</organism>
<keyword evidence="2" id="KW-1185">Reference proteome</keyword>
<gene>
    <name evidence="1" type="ORF">V6N12_040112</name>
</gene>
<name>A0ABR2E2Q8_9ROSI</name>
<evidence type="ECO:0000313" key="1">
    <source>
        <dbReference type="EMBL" id="KAK8551474.1"/>
    </source>
</evidence>
<accession>A0ABR2E2Q8</accession>
<protein>
    <submittedName>
        <fullName evidence="1">Uncharacterized protein</fullName>
    </submittedName>
</protein>
<dbReference type="Proteomes" id="UP001472677">
    <property type="component" value="Unassembled WGS sequence"/>
</dbReference>
<proteinExistence type="predicted"/>